<proteinExistence type="predicted"/>
<evidence type="ECO:0000313" key="2">
    <source>
        <dbReference type="EMBL" id="KAK3773942.1"/>
    </source>
</evidence>
<feature type="transmembrane region" description="Helical" evidence="1">
    <location>
        <begin position="7"/>
        <end position="30"/>
    </location>
</feature>
<keyword evidence="3" id="KW-1185">Reference proteome</keyword>
<reference evidence="2" key="1">
    <citation type="journal article" date="2023" name="G3 (Bethesda)">
        <title>A reference genome for the long-term kleptoplast-retaining sea slug Elysia crispata morphotype clarki.</title>
        <authorList>
            <person name="Eastman K.E."/>
            <person name="Pendleton A.L."/>
            <person name="Shaikh M.A."/>
            <person name="Suttiyut T."/>
            <person name="Ogas R."/>
            <person name="Tomko P."/>
            <person name="Gavelis G."/>
            <person name="Widhalm J.R."/>
            <person name="Wisecaver J.H."/>
        </authorList>
    </citation>
    <scope>NUCLEOTIDE SEQUENCE</scope>
    <source>
        <strain evidence="2">ECLA1</strain>
    </source>
</reference>
<comment type="caution">
    <text evidence="2">The sequence shown here is derived from an EMBL/GenBank/DDBJ whole genome shotgun (WGS) entry which is preliminary data.</text>
</comment>
<gene>
    <name evidence="2" type="ORF">RRG08_013260</name>
</gene>
<accession>A0AAE1DKL9</accession>
<evidence type="ECO:0000256" key="1">
    <source>
        <dbReference type="SAM" id="Phobius"/>
    </source>
</evidence>
<dbReference type="AlphaFoldDB" id="A0AAE1DKL9"/>
<organism evidence="2 3">
    <name type="scientific">Elysia crispata</name>
    <name type="common">lettuce slug</name>
    <dbReference type="NCBI Taxonomy" id="231223"/>
    <lineage>
        <taxon>Eukaryota</taxon>
        <taxon>Metazoa</taxon>
        <taxon>Spiralia</taxon>
        <taxon>Lophotrochozoa</taxon>
        <taxon>Mollusca</taxon>
        <taxon>Gastropoda</taxon>
        <taxon>Heterobranchia</taxon>
        <taxon>Euthyneura</taxon>
        <taxon>Panpulmonata</taxon>
        <taxon>Sacoglossa</taxon>
        <taxon>Placobranchoidea</taxon>
        <taxon>Plakobranchidae</taxon>
        <taxon>Elysia</taxon>
    </lineage>
</organism>
<sequence length="107" mass="11533">MGSPSSVVLEIVFMMTFCAVPSYTIFWGPFFPCRDCTQQTLTSSGGLTRTPVPNAANVRHMKLVRESSAAGTCSQGSTYGFIGSDAWVDQGCSGDFKICYIEGKEIV</sequence>
<evidence type="ECO:0000313" key="3">
    <source>
        <dbReference type="Proteomes" id="UP001283361"/>
    </source>
</evidence>
<dbReference type="Proteomes" id="UP001283361">
    <property type="component" value="Unassembled WGS sequence"/>
</dbReference>
<keyword evidence="1" id="KW-1133">Transmembrane helix</keyword>
<name>A0AAE1DKL9_9GAST</name>
<keyword evidence="1" id="KW-0812">Transmembrane</keyword>
<keyword evidence="1" id="KW-0472">Membrane</keyword>
<protein>
    <submittedName>
        <fullName evidence="2">Uncharacterized protein</fullName>
    </submittedName>
</protein>
<dbReference type="EMBL" id="JAWDGP010003481">
    <property type="protein sequence ID" value="KAK3773942.1"/>
    <property type="molecule type" value="Genomic_DNA"/>
</dbReference>